<evidence type="ECO:0000313" key="3">
    <source>
        <dbReference type="Proteomes" id="UP000005877"/>
    </source>
</evidence>
<dbReference type="EMBL" id="CP003117">
    <property type="protein sequence ID" value="AET65738.1"/>
    <property type="molecule type" value="Genomic_DNA"/>
</dbReference>
<evidence type="ECO:0000313" key="2">
    <source>
        <dbReference type="EMBL" id="AET65738.1"/>
    </source>
</evidence>
<dbReference type="AlphaFoldDB" id="G7WRJ7"/>
<dbReference type="STRING" id="1110509.Mhar_2388"/>
<dbReference type="HOGENOM" id="CLU_1674025_0_0_2"/>
<dbReference type="Proteomes" id="UP000005877">
    <property type="component" value="Chromosome"/>
</dbReference>
<dbReference type="Gene3D" id="2.60.98.40">
    <property type="match status" value="1"/>
</dbReference>
<proteinExistence type="predicted"/>
<gene>
    <name evidence="2" type="ordered locus">Mhar_2388</name>
</gene>
<protein>
    <submittedName>
        <fullName evidence="2">Uncharacterized protein</fullName>
    </submittedName>
</protein>
<keyword evidence="3" id="KW-1185">Reference proteome</keyword>
<keyword evidence="1" id="KW-0812">Transmembrane</keyword>
<dbReference type="PATRIC" id="fig|1110509.7.peg.2641"/>
<evidence type="ECO:0000256" key="1">
    <source>
        <dbReference type="SAM" id="Phobius"/>
    </source>
</evidence>
<organism evidence="2 3">
    <name type="scientific">Methanothrix harundinacea (strain 6Ac)</name>
    <name type="common">Methanosaeta harundinacea</name>
    <dbReference type="NCBI Taxonomy" id="1110509"/>
    <lineage>
        <taxon>Archaea</taxon>
        <taxon>Methanobacteriati</taxon>
        <taxon>Methanobacteriota</taxon>
        <taxon>Stenosarchaea group</taxon>
        <taxon>Methanomicrobia</taxon>
        <taxon>Methanotrichales</taxon>
        <taxon>Methanotrichaceae</taxon>
        <taxon>Methanothrix</taxon>
    </lineage>
</organism>
<name>G7WRJ7_METH6</name>
<dbReference type="KEGG" id="mhi:Mhar_2388"/>
<keyword evidence="1" id="KW-1133">Transmembrane helix</keyword>
<reference evidence="2 3" key="1">
    <citation type="journal article" date="2012" name="PLoS ONE">
        <title>The genome characteristics and predicted function of methyl-group oxidation pathway in the obligate aceticlastic methanogens, Methanosaeta spp.</title>
        <authorList>
            <person name="Zhu J."/>
            <person name="Zheng H."/>
            <person name="Ai G."/>
            <person name="Zhang G."/>
            <person name="Liu D."/>
            <person name="Liu X."/>
            <person name="Dong X."/>
        </authorList>
    </citation>
    <scope>NUCLEOTIDE SEQUENCE [LARGE SCALE GENOMIC DNA]</scope>
    <source>
        <strain evidence="2 3">6Ac</strain>
    </source>
</reference>
<accession>G7WRJ7</accession>
<feature type="transmembrane region" description="Helical" evidence="1">
    <location>
        <begin position="133"/>
        <end position="154"/>
    </location>
</feature>
<keyword evidence="1" id="KW-0472">Membrane</keyword>
<sequence>MSRIAYLLASVLLVIQTAGGAEVLMSTRESITFAENLTVVVMDLEPRTGVVWLELQEDGVPLKSSILRTGESFDYDERGDGLNLTVARIYAGGERDLVDLEVVSGKVVGGGGEEDLSAPVEDGGRTAAADSSLANWGLVGLLLLLLAAWVYFGARRRGM</sequence>